<evidence type="ECO:0000313" key="3">
    <source>
        <dbReference type="Proteomes" id="UP000316181"/>
    </source>
</evidence>
<name>A0A542SRV5_9MICO</name>
<evidence type="ECO:0000313" key="2">
    <source>
        <dbReference type="EMBL" id="TQK76977.1"/>
    </source>
</evidence>
<keyword evidence="3" id="KW-1185">Reference proteome</keyword>
<dbReference type="Proteomes" id="UP000316181">
    <property type="component" value="Unassembled WGS sequence"/>
</dbReference>
<evidence type="ECO:0000256" key="1">
    <source>
        <dbReference type="SAM" id="SignalP"/>
    </source>
</evidence>
<dbReference type="Gene3D" id="1.50.10.10">
    <property type="match status" value="1"/>
</dbReference>
<dbReference type="InterPro" id="IPR008928">
    <property type="entry name" value="6-hairpin_glycosidase_sf"/>
</dbReference>
<feature type="chain" id="PRO_5021959764" description="Ig-like domain-containing protein" evidence="1">
    <location>
        <begin position="29"/>
        <end position="1331"/>
    </location>
</feature>
<dbReference type="InterPro" id="IPR012341">
    <property type="entry name" value="6hp_glycosidase-like_sf"/>
</dbReference>
<dbReference type="EMBL" id="VFNV01000001">
    <property type="protein sequence ID" value="TQK76977.1"/>
    <property type="molecule type" value="Genomic_DNA"/>
</dbReference>
<dbReference type="GO" id="GO:0005975">
    <property type="term" value="P:carbohydrate metabolic process"/>
    <property type="evidence" value="ECO:0007669"/>
    <property type="project" value="InterPro"/>
</dbReference>
<organism evidence="2 3">
    <name type="scientific">Rarobacter incanus</name>
    <dbReference type="NCBI Taxonomy" id="153494"/>
    <lineage>
        <taxon>Bacteria</taxon>
        <taxon>Bacillati</taxon>
        <taxon>Actinomycetota</taxon>
        <taxon>Actinomycetes</taxon>
        <taxon>Micrococcales</taxon>
        <taxon>Rarobacteraceae</taxon>
        <taxon>Rarobacter</taxon>
    </lineage>
</organism>
<comment type="caution">
    <text evidence="2">The sequence shown here is derived from an EMBL/GenBank/DDBJ whole genome shotgun (WGS) entry which is preliminary data.</text>
</comment>
<protein>
    <recommendedName>
        <fullName evidence="4">Ig-like domain-containing protein</fullName>
    </recommendedName>
</protein>
<dbReference type="OrthoDB" id="6402258at2"/>
<keyword evidence="1" id="KW-0732">Signal</keyword>
<dbReference type="RefSeq" id="WP_142112620.1">
    <property type="nucleotide sequence ID" value="NZ_BAAATB010000004.1"/>
</dbReference>
<sequence>MKFRTAALITALPLVVTLGLAPAAGAQADTTNGTALRAQSTVTTEDVKDSSAQRQRWISAPGSRITLNPGNDAAKSGPSIPLSTEYFGWGDEAYQDPQLKIFRAQEAQPAASTQTGTESVAWREDFNDVGTNNWQNEGVTSQIVGLGDGNKGLQVTTGQGKEYGNMYSKEITVNLSANPMLTVSVPELGGGGMSYWALKIKPAGSGDRMVQADTNQAGTFDYDLSELDDTKSLTGTQTFLIRLFVTKSDKVNTRTATFDYVKIWGTGVPAGDDETTVGLSDNFGSATQSEWTIGDDQGHKFTYQAGSDGGTLTRGSGATDSWGAVTRTVTVDLDRYPTLSITAAATTGKWNMAIYDQNVEKKKLWGSDQTSTGVQTLDVAGSTGWSGVRTFQIRIYHSGEVGTGTRFTDLHFFGTKQWLNVASSYTQTWQPEAIDYTASFGSEGSIAGYDTVVGVDGFGRVLTPSLAGGYLGLAGKYSGEATYDKAAGTLSVVTTTGHGSHAWAVKFPAGTQLYFFTSESSARKGKNPATNPRPGGGYWATTVSGSAQAAIGFGYSLIANSQADERTRATTDAVATAVSASSPSALSQARAGWTSHYNSFLAQVPTPQDFSLSGIDAKAVTAADVRRAYYTAWIGLEANIMEPTAETQEEGDDFWQIATGKPSTYASGPRGAEASAEWDSLFGIQFMAYIRPEIAWSAFKGNLKHAVPEPGTSHETLPSRKAQTAWILYQVTGDKSQLAAVYDRMVEYLNWASQDQNMQWSYTSGGKAERDAEFYASMTVDLGYAEKISEELGKPDDVTKWAQVAGTLRQTYERLFFPAGKAPLYKTWIQNDQGWKINADETEPIQYVLTGLHVPQLSSGPATSLLSLFNDNFSASKGLAGLTGPGNKDIKAPDIQFVTYGLLDNGKAAQAEQVVKIMNRDIIRAGTFAEVYGVNGDGSIWGGSVAPSIFGNIHFIDNVWIANGFRMDVGNPAILRLPNTTGGLTGLKIRGSSFDLDIDGSTAKLSGTAVNEGSLPASVDVSVIGQTVLPPVAAPSSDASLASLTYGGVAVPGFAAAVKDYQVELPAGSTTVPQVSAAAAHPGASVSVSQAAGLPGTAEVVVTAADGTTATYSILFTVAANPGEPGPQPTAVTLVAPATTATAFGQSARLVVTAQATGAIPAGDIAVFEGSRKLASAKLAAGRATVVLPAAIAVGRHSLRIAFTPSGTSFKAAQASSILTVKKAKPALKSVKIVSPKKAGGKIKRGRAAKVKIIVAGVAGVAPTGKVVLKAGKRTVASGKLKKSGTRSVVTVTIKKSATKGLKKTTRLKVAMTESKTYSQLLKTTKLRVVK</sequence>
<dbReference type="SUPFAM" id="SSF48208">
    <property type="entry name" value="Six-hairpin glycosidases"/>
    <property type="match status" value="1"/>
</dbReference>
<evidence type="ECO:0008006" key="4">
    <source>
        <dbReference type="Google" id="ProtNLM"/>
    </source>
</evidence>
<proteinExistence type="predicted"/>
<feature type="signal peptide" evidence="1">
    <location>
        <begin position="1"/>
        <end position="28"/>
    </location>
</feature>
<reference evidence="2 3" key="1">
    <citation type="submission" date="2019-06" db="EMBL/GenBank/DDBJ databases">
        <title>Sequencing the genomes of 1000 actinobacteria strains.</title>
        <authorList>
            <person name="Klenk H.-P."/>
        </authorList>
    </citation>
    <scope>NUCLEOTIDE SEQUENCE [LARGE SCALE GENOMIC DNA]</scope>
    <source>
        <strain evidence="2 3">DSM 10596</strain>
    </source>
</reference>
<accession>A0A542SRV5</accession>
<gene>
    <name evidence="2" type="ORF">FB389_1682</name>
</gene>